<dbReference type="PANTHER" id="PTHR43591">
    <property type="entry name" value="METHYLTRANSFERASE"/>
    <property type="match status" value="1"/>
</dbReference>
<organism evidence="2">
    <name type="scientific">hydrothermal vent metagenome</name>
    <dbReference type="NCBI Taxonomy" id="652676"/>
    <lineage>
        <taxon>unclassified sequences</taxon>
        <taxon>metagenomes</taxon>
        <taxon>ecological metagenomes</taxon>
    </lineage>
</organism>
<protein>
    <recommendedName>
        <fullName evidence="1">Methyltransferase type 11 domain-containing protein</fullName>
    </recommendedName>
</protein>
<dbReference type="AlphaFoldDB" id="A0A3B1DZL4"/>
<dbReference type="GO" id="GO:0008757">
    <property type="term" value="F:S-adenosylmethionine-dependent methyltransferase activity"/>
    <property type="evidence" value="ECO:0007669"/>
    <property type="project" value="InterPro"/>
</dbReference>
<dbReference type="Gene3D" id="3.40.50.150">
    <property type="entry name" value="Vaccinia Virus protein VP39"/>
    <property type="match status" value="1"/>
</dbReference>
<dbReference type="SUPFAM" id="SSF53335">
    <property type="entry name" value="S-adenosyl-L-methionine-dependent methyltransferases"/>
    <property type="match status" value="1"/>
</dbReference>
<accession>A0A3B1DZL4</accession>
<evidence type="ECO:0000259" key="1">
    <source>
        <dbReference type="Pfam" id="PF08241"/>
    </source>
</evidence>
<evidence type="ECO:0000313" key="2">
    <source>
        <dbReference type="EMBL" id="VAX38055.1"/>
    </source>
</evidence>
<gene>
    <name evidence="2" type="ORF">MNBD_UNCLBAC01-1990</name>
</gene>
<dbReference type="InterPro" id="IPR029063">
    <property type="entry name" value="SAM-dependent_MTases_sf"/>
</dbReference>
<dbReference type="Pfam" id="PF08241">
    <property type="entry name" value="Methyltransf_11"/>
    <property type="match status" value="1"/>
</dbReference>
<feature type="domain" description="Methyltransferase type 11" evidence="1">
    <location>
        <begin position="41"/>
        <end position="127"/>
    </location>
</feature>
<dbReference type="CDD" id="cd02440">
    <property type="entry name" value="AdoMet_MTases"/>
    <property type="match status" value="1"/>
</dbReference>
<reference evidence="2" key="1">
    <citation type="submission" date="2018-06" db="EMBL/GenBank/DDBJ databases">
        <authorList>
            <person name="Zhirakovskaya E."/>
        </authorList>
    </citation>
    <scope>NUCLEOTIDE SEQUENCE</scope>
</reference>
<name>A0A3B1DZL4_9ZZZZ</name>
<proteinExistence type="predicted"/>
<dbReference type="EMBL" id="UOGJ01000149">
    <property type="protein sequence ID" value="VAX38055.1"/>
    <property type="molecule type" value="Genomic_DNA"/>
</dbReference>
<dbReference type="PANTHER" id="PTHR43591:SF110">
    <property type="entry name" value="RHODANESE DOMAIN-CONTAINING PROTEIN"/>
    <property type="match status" value="1"/>
</dbReference>
<sequence length="259" mass="29370">MTEPIYDQIGINYAKYRKADSRIAKAILEYLDVPEKGIIGDVGAGTGSYSQVVAEKEYIVKCVEPSDVMMGQKKSHQNIEWIKGDAENIPLETGSMDGVMAILSFHHFKNPEKAIKEMKRVSKGNVVLFTFDPREVETPWLASYFPEVWEGAFDFFPPLSDVKKQIESVSGKNVTSHIFELPYNLSDYFAAAGWRKPEIYLDPIIRSCMSAFAVANQSKIEDGVRKLKQDLETGQWDKDFGYLKKQESLDIGYRFIVAK</sequence>
<dbReference type="InterPro" id="IPR013216">
    <property type="entry name" value="Methyltransf_11"/>
</dbReference>